<evidence type="ECO:0008006" key="4">
    <source>
        <dbReference type="Google" id="ProtNLM"/>
    </source>
</evidence>
<evidence type="ECO:0000256" key="1">
    <source>
        <dbReference type="SAM" id="MobiDB-lite"/>
    </source>
</evidence>
<feature type="region of interest" description="Disordered" evidence="1">
    <location>
        <begin position="1092"/>
        <end position="1120"/>
    </location>
</feature>
<feature type="compositionally biased region" description="Low complexity" evidence="1">
    <location>
        <begin position="1106"/>
        <end position="1120"/>
    </location>
</feature>
<reference evidence="2 3" key="1">
    <citation type="submission" date="2019-06" db="EMBL/GenBank/DDBJ databases">
        <title>Enrichment of Autotrophic Halophilic Microorganisms from Red Sea Brine Pool Using Microbial Electrosynthesis System.</title>
        <authorList>
            <person name="Alqahtani M.F."/>
            <person name="Bajracharya S."/>
            <person name="Katuri K.P."/>
            <person name="Ali M."/>
            <person name="Saikaly P.E."/>
        </authorList>
    </citation>
    <scope>NUCLEOTIDE SEQUENCE [LARGE SCALE GENOMIC DNA]</scope>
    <source>
        <strain evidence="2">MES6</strain>
    </source>
</reference>
<gene>
    <name evidence="2" type="ORF">FH759_06405</name>
</gene>
<accession>A0A7C9HAR3</accession>
<dbReference type="AlphaFoldDB" id="A0A7C9HAR3"/>
<name>A0A7C9HAR3_9RHOB</name>
<proteinExistence type="predicted"/>
<organism evidence="2 3">
    <name type="scientific">Sediminimonas qiaohouensis</name>
    <dbReference type="NCBI Taxonomy" id="552061"/>
    <lineage>
        <taxon>Bacteria</taxon>
        <taxon>Pseudomonadati</taxon>
        <taxon>Pseudomonadota</taxon>
        <taxon>Alphaproteobacteria</taxon>
        <taxon>Rhodobacterales</taxon>
        <taxon>Roseobacteraceae</taxon>
        <taxon>Sediminimonas</taxon>
    </lineage>
</organism>
<comment type="caution">
    <text evidence="2">The sequence shown here is derived from an EMBL/GenBank/DDBJ whole genome shotgun (WGS) entry which is preliminary data.</text>
</comment>
<evidence type="ECO:0000313" key="2">
    <source>
        <dbReference type="EMBL" id="MTJ04310.1"/>
    </source>
</evidence>
<dbReference type="Proteomes" id="UP000483078">
    <property type="component" value="Unassembled WGS sequence"/>
</dbReference>
<dbReference type="RefSeq" id="WP_273248917.1">
    <property type="nucleotide sequence ID" value="NZ_VENJ01000006.1"/>
</dbReference>
<sequence>MKSPDPTSSHSEKAPRRRRRRRVGFAALIGLAALAAAVMLLVVSAIGRPLEAPQWMRERIEARASAALPGMQVRFGAVSLVVSQGWQPSLRLQDVDLSEVSGRPVLTLSDIELSVSGAALLEGRIRPGRVRLSGARVKVRRTPDGVFDLSLGADLRPLGQAVSAAQIVEAVDALMARPQLSSLRSVTAEALTVRYEDARAGRAWTVDGGRLRLTRAQGELSVSGDFALLGGYDYATTLELSYSSALGSSAAQFGMSFRDMAAADIADQAPALAWLNVLRAPISGAIRASLNEAGALGPLNATLQIGAGVVQPTDATRPIPFDAARAYLTYSPTTEQLRFDEVSVSSKWVSLRAEGRATLRGMQDGWPREMLGQFTLRDIAANPDALYPEPVKLERAEMDFRLRLDPFSLDIGQVSITDQEQVLHLDGTLDAGAGGWALALNGEMDAISPERVVALWPQRIKPRTRNWIVENLHSASVHDIRLAYRTGMDVRQTVFLEFEFDEAEVTYARQLPVLHGGAGHATLMNNRFVVTAARGHVTPPQGGALDVAGTSLVVPDVRIHEAPATVHLRSQSTITAALSMLDSDPLNFIEKAGQPVTLADGRAEVRASLALRLKKGLQPEEVVFSARGHLRDVRSDKIVPDRVLAAPLLAVEADNDEVTISGKGRVGRVPFDAVWHSGLRKEDAGKSRVDGTVTLSQEFVEEFRVGLPPGSVSGRNAAPFEIVFNRGSQPAFTLQSDLAGLGLNLPWIGWALPEAGQGRLEVAGALGEPPRIDRLSLEADGLELSGQVSLAEGGTLERAEFINVRVEDWLNAPVELVGRGPQTAPEVRVTGGWIDLRRTSAAGIGGGDGEGGQAGNGGPLILSLDRLQVSEGIALRGFEGQFSTAGGLDGTFTGSVNGEAQVTGRVVPQGGRSAFRIQSADAGAVFAAAGLLKQARRGAMDLTLLPVGEPGTYDGQLKVRDVWLRNAPAMAALLNAVSVVGILEQLSGNGLLFGEVDAQFRLSPSRVVVESSSAVGASLGLSMDGIYSLKSGRMDMQGVISPFYMFNAIGSILTRKGEGLIGFNYRMRGTAEDPRVQVNPLSIFTPGMFREIFRRPPPDPDSGEGAQAPKRQPPKQQTRP</sequence>
<protein>
    <recommendedName>
        <fullName evidence="4">DUF3971 domain-containing protein</fullName>
    </recommendedName>
</protein>
<evidence type="ECO:0000313" key="3">
    <source>
        <dbReference type="Proteomes" id="UP000483078"/>
    </source>
</evidence>
<dbReference type="EMBL" id="VENJ01000006">
    <property type="protein sequence ID" value="MTJ04310.1"/>
    <property type="molecule type" value="Genomic_DNA"/>
</dbReference>